<keyword evidence="11" id="KW-0575">Peroxidase</keyword>
<evidence type="ECO:0000256" key="2">
    <source>
        <dbReference type="ARBA" id="ARBA00022617"/>
    </source>
</evidence>
<keyword evidence="3 7" id="KW-0479">Metal-binding</keyword>
<keyword evidence="5 11" id="KW-0560">Oxidoreductase</keyword>
<dbReference type="Gene3D" id="1.10.760.10">
    <property type="entry name" value="Cytochrome c-like domain"/>
    <property type="match status" value="2"/>
</dbReference>
<feature type="signal peptide" evidence="9">
    <location>
        <begin position="1"/>
        <end position="19"/>
    </location>
</feature>
<dbReference type="InterPro" id="IPR036909">
    <property type="entry name" value="Cyt_c-like_dom_sf"/>
</dbReference>
<dbReference type="GO" id="GO:0030313">
    <property type="term" value="C:cell envelope"/>
    <property type="evidence" value="ECO:0007669"/>
    <property type="project" value="UniProtKB-SubCell"/>
</dbReference>
<dbReference type="EC" id="1.11.1.5" evidence="11"/>
<evidence type="ECO:0000259" key="10">
    <source>
        <dbReference type="PROSITE" id="PS51007"/>
    </source>
</evidence>
<dbReference type="GO" id="GO:0020037">
    <property type="term" value="F:heme binding"/>
    <property type="evidence" value="ECO:0007669"/>
    <property type="project" value="InterPro"/>
</dbReference>
<organism evidence="11 12">
    <name type="scientific">Litorivivens lipolytica</name>
    <dbReference type="NCBI Taxonomy" id="1524264"/>
    <lineage>
        <taxon>Bacteria</taxon>
        <taxon>Pseudomonadati</taxon>
        <taxon>Pseudomonadota</taxon>
        <taxon>Gammaproteobacteria</taxon>
        <taxon>Litorivivens</taxon>
    </lineage>
</organism>
<dbReference type="AlphaFoldDB" id="A0A7W4W1Y9"/>
<comment type="caution">
    <text evidence="11">The sequence shown here is derived from an EMBL/GenBank/DDBJ whole genome shotgun (WGS) entry which is preliminary data.</text>
</comment>
<comment type="subcellular location">
    <subcellularLocation>
        <location evidence="1">Cell envelope</location>
    </subcellularLocation>
</comment>
<dbReference type="SUPFAM" id="SSF46626">
    <property type="entry name" value="Cytochrome c"/>
    <property type="match status" value="2"/>
</dbReference>
<keyword evidence="4 9" id="KW-0732">Signal</keyword>
<dbReference type="GO" id="GO:0046872">
    <property type="term" value="F:metal ion binding"/>
    <property type="evidence" value="ECO:0007669"/>
    <property type="project" value="UniProtKB-KW"/>
</dbReference>
<feature type="chain" id="PRO_5031416017" evidence="9">
    <location>
        <begin position="20"/>
        <end position="506"/>
    </location>
</feature>
<protein>
    <submittedName>
        <fullName evidence="11">Cytochrome c peroxidase</fullName>
        <ecNumber evidence="11">1.11.1.5</ecNumber>
    </submittedName>
</protein>
<evidence type="ECO:0000256" key="7">
    <source>
        <dbReference type="PROSITE-ProRule" id="PRU00433"/>
    </source>
</evidence>
<evidence type="ECO:0000256" key="1">
    <source>
        <dbReference type="ARBA" id="ARBA00004196"/>
    </source>
</evidence>
<proteinExistence type="predicted"/>
<gene>
    <name evidence="11" type="ORF">FHR99_000176</name>
</gene>
<dbReference type="PROSITE" id="PS51007">
    <property type="entry name" value="CYTC"/>
    <property type="match status" value="1"/>
</dbReference>
<dbReference type="PANTHER" id="PTHR30600">
    <property type="entry name" value="CYTOCHROME C PEROXIDASE-RELATED"/>
    <property type="match status" value="1"/>
</dbReference>
<keyword evidence="6 7" id="KW-0408">Iron</keyword>
<evidence type="ECO:0000256" key="8">
    <source>
        <dbReference type="SAM" id="MobiDB-lite"/>
    </source>
</evidence>
<name>A0A7W4W1Y9_9GAMM</name>
<dbReference type="GO" id="GO:0009055">
    <property type="term" value="F:electron transfer activity"/>
    <property type="evidence" value="ECO:0007669"/>
    <property type="project" value="InterPro"/>
</dbReference>
<dbReference type="InterPro" id="IPR004852">
    <property type="entry name" value="Di-haem_cyt_c_peroxidsae"/>
</dbReference>
<dbReference type="PANTHER" id="PTHR30600:SF10">
    <property type="entry name" value="BLL6722 PROTEIN"/>
    <property type="match status" value="1"/>
</dbReference>
<reference evidence="11 12" key="1">
    <citation type="submission" date="2020-08" db="EMBL/GenBank/DDBJ databases">
        <title>Genomic Encyclopedia of Type Strains, Phase III (KMG-III): the genomes of soil and plant-associated and newly described type strains.</title>
        <authorList>
            <person name="Whitman W."/>
        </authorList>
    </citation>
    <scope>NUCLEOTIDE SEQUENCE [LARGE SCALE GENOMIC DNA]</scope>
    <source>
        <strain evidence="11 12">CECT 8654</strain>
    </source>
</reference>
<feature type="region of interest" description="Disordered" evidence="8">
    <location>
        <begin position="484"/>
        <end position="506"/>
    </location>
</feature>
<evidence type="ECO:0000313" key="11">
    <source>
        <dbReference type="EMBL" id="MBB3045940.1"/>
    </source>
</evidence>
<keyword evidence="2 7" id="KW-0349">Heme</keyword>
<dbReference type="InterPro" id="IPR051395">
    <property type="entry name" value="Cytochrome_c_Peroxidase/MauG"/>
</dbReference>
<dbReference type="EMBL" id="JACHWY010000001">
    <property type="protein sequence ID" value="MBB3045940.1"/>
    <property type="molecule type" value="Genomic_DNA"/>
</dbReference>
<evidence type="ECO:0000256" key="6">
    <source>
        <dbReference type="ARBA" id="ARBA00023004"/>
    </source>
</evidence>
<evidence type="ECO:0000256" key="3">
    <source>
        <dbReference type="ARBA" id="ARBA00022723"/>
    </source>
</evidence>
<dbReference type="InterPro" id="IPR009056">
    <property type="entry name" value="Cyt_c-like_dom"/>
</dbReference>
<dbReference type="PROSITE" id="PS51257">
    <property type="entry name" value="PROKAR_LIPOPROTEIN"/>
    <property type="match status" value="1"/>
</dbReference>
<evidence type="ECO:0000256" key="9">
    <source>
        <dbReference type="SAM" id="SignalP"/>
    </source>
</evidence>
<dbReference type="Pfam" id="PF03150">
    <property type="entry name" value="CCP_MauG"/>
    <property type="match status" value="1"/>
</dbReference>
<dbReference type="GO" id="GO:0004130">
    <property type="term" value="F:cytochrome-c peroxidase activity"/>
    <property type="evidence" value="ECO:0007669"/>
    <property type="project" value="UniProtKB-EC"/>
</dbReference>
<accession>A0A7W4W1Y9</accession>
<dbReference type="Proteomes" id="UP000537130">
    <property type="component" value="Unassembled WGS sequence"/>
</dbReference>
<keyword evidence="12" id="KW-1185">Reference proteome</keyword>
<evidence type="ECO:0000256" key="4">
    <source>
        <dbReference type="ARBA" id="ARBA00022729"/>
    </source>
</evidence>
<evidence type="ECO:0000313" key="12">
    <source>
        <dbReference type="Proteomes" id="UP000537130"/>
    </source>
</evidence>
<sequence length="506" mass="53978">MKHYLLLVPAVLMLLGCRADDSNSPSALSTAPVGNSALDEQLRPLINHLSGNPAAGRGLPGIEDPLAQLGMRLFFSKSLGGDFDSACVTCHHPALGGGDNLSLSVGVGAENPDVLGVGRKPREGAPLVPRNAPTTFNIALWDRSLFHDSRVENLTPQSSGPNGEGAAIRTPDSPFGVVDPYAGQNLTVAQARFPITSKEEMRGEFDPHGNNDSCRDLLAARIGDYGAGAGELARNEWLGEFQTAFQSSAPAEELITYDNIALALAEYERSQTFVDIPWNDYVRGDVSAISDSAKRGAILFFTSSDQGGANCSACHSGDFFTDEGHHIVAFPQIGVGKGDGAHGDDDFGRMRESGQSEDRYRFRTPTLLNIALTAPYGHAGAYATLEAVVRHYNDPVAEVNRYFDGGGWCSLPQFEGDAQCSSHFPNARANSELALDELARERSGAMSKFPAVDLSEQDIADLVAFLNTLTDRCAADADCIQQWIPPRDGGPDDQQLAAVDAQGAPL</sequence>
<evidence type="ECO:0000256" key="5">
    <source>
        <dbReference type="ARBA" id="ARBA00023002"/>
    </source>
</evidence>
<feature type="domain" description="Cytochrome c" evidence="10">
    <location>
        <begin position="291"/>
        <end position="470"/>
    </location>
</feature>